<reference evidence="22 23" key="1">
    <citation type="submission" date="2022-05" db="EMBL/GenBank/DDBJ databases">
        <authorList>
            <consortium name="Genoscope - CEA"/>
            <person name="William W."/>
        </authorList>
    </citation>
    <scope>NUCLEOTIDE SEQUENCE [LARGE SCALE GENOMIC DNA]</scope>
</reference>
<dbReference type="PROSITE" id="PS51131">
    <property type="entry name" value="ZN_HOOK"/>
    <property type="match status" value="1"/>
</dbReference>
<feature type="coiled-coil region" evidence="19">
    <location>
        <begin position="977"/>
        <end position="1082"/>
    </location>
</feature>
<evidence type="ECO:0000256" key="17">
    <source>
        <dbReference type="ARBA" id="ARBA00049360"/>
    </source>
</evidence>
<keyword evidence="6 18" id="KW-0479">Metal-binding</keyword>
<keyword evidence="12" id="KW-0460">Magnesium</keyword>
<organism evidence="22 23">
    <name type="scientific">Porites lobata</name>
    <dbReference type="NCBI Taxonomy" id="104759"/>
    <lineage>
        <taxon>Eukaryota</taxon>
        <taxon>Metazoa</taxon>
        <taxon>Cnidaria</taxon>
        <taxon>Anthozoa</taxon>
        <taxon>Hexacorallia</taxon>
        <taxon>Scleractinia</taxon>
        <taxon>Fungiina</taxon>
        <taxon>Poritidae</taxon>
        <taxon>Porites</taxon>
    </lineage>
</organism>
<evidence type="ECO:0000256" key="11">
    <source>
        <dbReference type="ARBA" id="ARBA00022840"/>
    </source>
</evidence>
<accession>A0ABN8PML2</accession>
<keyword evidence="10 18" id="KW-0862">Zinc</keyword>
<evidence type="ECO:0000256" key="13">
    <source>
        <dbReference type="ARBA" id="ARBA00023054"/>
    </source>
</evidence>
<keyword evidence="13 19" id="KW-0175">Coiled coil</keyword>
<evidence type="ECO:0000256" key="15">
    <source>
        <dbReference type="ARBA" id="ARBA00023242"/>
    </source>
</evidence>
<evidence type="ECO:0000256" key="16">
    <source>
        <dbReference type="ARBA" id="ARBA00023254"/>
    </source>
</evidence>
<evidence type="ECO:0000256" key="8">
    <source>
        <dbReference type="ARBA" id="ARBA00022763"/>
    </source>
</evidence>
<evidence type="ECO:0000256" key="10">
    <source>
        <dbReference type="ARBA" id="ARBA00022833"/>
    </source>
</evidence>
<evidence type="ECO:0000256" key="7">
    <source>
        <dbReference type="ARBA" id="ARBA00022741"/>
    </source>
</evidence>
<dbReference type="InterPro" id="IPR013134">
    <property type="entry name" value="Zn_hook_RAD50"/>
</dbReference>
<gene>
    <name evidence="22" type="ORF">PLOB_00045895</name>
</gene>
<feature type="coiled-coil region" evidence="19">
    <location>
        <begin position="751"/>
        <end position="819"/>
    </location>
</feature>
<proteinExistence type="inferred from homology"/>
<evidence type="ECO:0000256" key="12">
    <source>
        <dbReference type="ARBA" id="ARBA00022842"/>
    </source>
</evidence>
<dbReference type="Gene3D" id="1.10.287.1490">
    <property type="match status" value="1"/>
</dbReference>
<dbReference type="EMBL" id="CALNXK010000080">
    <property type="protein sequence ID" value="CAH3147025.1"/>
    <property type="molecule type" value="Genomic_DNA"/>
</dbReference>
<comment type="subcellular location">
    <subcellularLocation>
        <location evidence="3">Chromosome</location>
    </subcellularLocation>
    <subcellularLocation>
        <location evidence="2">Nucleus</location>
    </subcellularLocation>
</comment>
<comment type="catalytic activity">
    <reaction evidence="17">
        <text>ATP + H2O = ADP + phosphate + H(+)</text>
        <dbReference type="Rhea" id="RHEA:13065"/>
        <dbReference type="ChEBI" id="CHEBI:15377"/>
        <dbReference type="ChEBI" id="CHEBI:15378"/>
        <dbReference type="ChEBI" id="CHEBI:30616"/>
        <dbReference type="ChEBI" id="CHEBI:43474"/>
        <dbReference type="ChEBI" id="CHEBI:456216"/>
    </reaction>
</comment>
<keyword evidence="15" id="KW-0539">Nucleus</keyword>
<dbReference type="InterPro" id="IPR038729">
    <property type="entry name" value="Rad50/SbcC_AAA"/>
</dbReference>
<feature type="compositionally biased region" description="Basic and acidic residues" evidence="20">
    <location>
        <begin position="836"/>
        <end position="845"/>
    </location>
</feature>
<name>A0ABN8PML2_9CNID</name>
<dbReference type="Pfam" id="PF13476">
    <property type="entry name" value="AAA_23"/>
    <property type="match status" value="1"/>
</dbReference>
<dbReference type="SUPFAM" id="SSF52540">
    <property type="entry name" value="P-loop containing nucleoside triphosphate hydrolases"/>
    <property type="match status" value="3"/>
</dbReference>
<evidence type="ECO:0000256" key="19">
    <source>
        <dbReference type="SAM" id="Coils"/>
    </source>
</evidence>
<sequence length="1321" mass="152791">MSSLEKMKISGIRSYSHTEPTVIEFHKPLTLIVGPNGAGKTSVIECLNYMATGDMPPGSKQNLFVHDPKIAGEMEVRGQIKLKFRDVTGNPMVVTRTLVSEQKGKKVVTKTLESSVVREVHGERRSLSSTCADINREMISSLGVSKAVLDNVIFCHQEESNWPLSEGRVLKQKFDEIFAATRYIKALEAIRKFRMEQVQTVKEYSIELSHLRANKVKAEEIADELTQTQGKVEATKDTVRELNEKLEPVELKLAELASIADDVIKLEKKVESLSTEKRQLFKVEADLRDKITNIFNGSVDELHKIFSDFQRRVQEKENTLRNNEVNLQTLNKVQQKLTADQNQLLMAGGKLEQQAQRHKQNLNDRDKAVTDLANEFDVKGFEGGPFSEERVDRFMEEMKKKYQNVIDDTKRKRQIFDENINKVQRKIDDMKKSQAQCEETMRLKNKMMRENQQKLRQIGQDLSNVDASANRLKSLEEELQRAERELNAAQESGNVNELGKEIDRLQSDKRNLDNELRQLREEQQAMHMQSTTQAKLDMLSKEKSTKEDAIQKIMDRHEEDLKSMLGTRGTSENLYTRLQELLRAKERELRETRNNLQKLKQQLSSKQTRKRMIEENLKDNENKAQQHRRQISEACGENDYNTTRESIRESIASLQDERGIIGSLEKIYSKYVSKLESEDVHTSGCPLCHRTFESNRQIAALVDELRRKIQTLPDKRVANERSLVEEQNRYDRILELAPAKEALESLESNHIPDIRSKLEEMDDEVRRIKEEITEREDVQSIAESEEQSARQMEPDIRMLDKYKSELKDMDRNISLLQSKLHGVAPGRTMQSVSNDISERQDRSDTLNNNIDRKRTQLSQLQRQLSDLGTTVHELKSQKLRLTAQLQTRTRLEQQKAELTANNSAFTREIKEAEAELGPIAEKLEELQTQKRDVVSQKEASDDENRKVLNEIKTRGDKVRERNAEIKRYVSLGGDSALHENASRLKELEGRAQKTEEEKEAVSSEIDKLKEDIAKQQIRARELEDNMQLKSTQEEIQNIEKKINDVKRELKKFGEHQDLVTQRQDLQQQSDELRKNKAHYEGRLRGFDDEVKRCQRELRSDLYKNADEKHRQQIIALKTTEMANADLEKYYKALDGAIMRYHGLKMAEINKIIKEYWINTYKGNDIDTIEIRSDEEEGSGASKARRTYNYRVVMLKGDTALDMRGRCSAGQKVLASLIIRLALAETFCLNCGILTLDEPTTNLDEDNIESLANQLASVIRTRQLQRNFQLVIITHDEEFVENLGRADFVDYYFRIYKDESGYSQIVKQSVAALHREEESQLD</sequence>
<feature type="coiled-coil region" evidence="19">
    <location>
        <begin position="571"/>
        <end position="637"/>
    </location>
</feature>
<protein>
    <recommendedName>
        <fullName evidence="21">Zinc-hook domain-containing protein</fullName>
    </recommendedName>
</protein>
<dbReference type="Proteomes" id="UP001159405">
    <property type="component" value="Unassembled WGS sequence"/>
</dbReference>
<dbReference type="Pfam" id="PF04423">
    <property type="entry name" value="Rad50_zn_hook"/>
    <property type="match status" value="1"/>
</dbReference>
<keyword evidence="5" id="KW-0158">Chromosome</keyword>
<evidence type="ECO:0000256" key="3">
    <source>
        <dbReference type="ARBA" id="ARBA00004286"/>
    </source>
</evidence>
<keyword evidence="9" id="KW-0378">Hydrolase</keyword>
<dbReference type="NCBIfam" id="TIGR00606">
    <property type="entry name" value="rad50"/>
    <property type="match status" value="1"/>
</dbReference>
<comment type="cofactor">
    <cofactor evidence="1">
        <name>Zn(2+)</name>
        <dbReference type="ChEBI" id="CHEBI:29105"/>
    </cofactor>
</comment>
<evidence type="ECO:0000256" key="1">
    <source>
        <dbReference type="ARBA" id="ARBA00001947"/>
    </source>
</evidence>
<feature type="coiled-coil region" evidence="19">
    <location>
        <begin position="406"/>
        <end position="529"/>
    </location>
</feature>
<feature type="domain" description="Zinc-hook" evidence="21">
    <location>
        <begin position="637"/>
        <end position="738"/>
    </location>
</feature>
<feature type="binding site" evidence="18">
    <location>
        <position position="688"/>
    </location>
    <ligand>
        <name>Zn(2+)</name>
        <dbReference type="ChEBI" id="CHEBI:29105"/>
    </ligand>
</feature>
<comment type="similarity">
    <text evidence="4">Belongs to the SMC family. RAD50 subfamily.</text>
</comment>
<evidence type="ECO:0000256" key="18">
    <source>
        <dbReference type="PROSITE-ProRule" id="PRU00471"/>
    </source>
</evidence>
<feature type="binding site" evidence="18">
    <location>
        <position position="685"/>
    </location>
    <ligand>
        <name>Zn(2+)</name>
        <dbReference type="ChEBI" id="CHEBI:29105"/>
    </ligand>
</feature>
<keyword evidence="16" id="KW-0469">Meiosis</keyword>
<dbReference type="Gene3D" id="3.40.50.300">
    <property type="entry name" value="P-loop containing nucleotide triphosphate hydrolases"/>
    <property type="match status" value="2"/>
</dbReference>
<evidence type="ECO:0000256" key="9">
    <source>
        <dbReference type="ARBA" id="ARBA00022801"/>
    </source>
</evidence>
<keyword evidence="14" id="KW-0234">DNA repair</keyword>
<evidence type="ECO:0000313" key="23">
    <source>
        <dbReference type="Proteomes" id="UP001159405"/>
    </source>
</evidence>
<evidence type="ECO:0000256" key="14">
    <source>
        <dbReference type="ARBA" id="ARBA00023204"/>
    </source>
</evidence>
<evidence type="ECO:0000313" key="22">
    <source>
        <dbReference type="EMBL" id="CAH3147025.1"/>
    </source>
</evidence>
<keyword evidence="11" id="KW-0067">ATP-binding</keyword>
<evidence type="ECO:0000256" key="6">
    <source>
        <dbReference type="ARBA" id="ARBA00022723"/>
    </source>
</evidence>
<dbReference type="Pfam" id="PF13558">
    <property type="entry name" value="SbcC_Walker_B"/>
    <property type="match status" value="1"/>
</dbReference>
<evidence type="ECO:0000256" key="2">
    <source>
        <dbReference type="ARBA" id="ARBA00004123"/>
    </source>
</evidence>
<dbReference type="InterPro" id="IPR004584">
    <property type="entry name" value="Rad50_eukaryotes"/>
</dbReference>
<evidence type="ECO:0000259" key="21">
    <source>
        <dbReference type="PROSITE" id="PS51131"/>
    </source>
</evidence>
<comment type="caution">
    <text evidence="22">The sequence shown here is derived from an EMBL/GenBank/DDBJ whole genome shotgun (WGS) entry which is preliminary data.</text>
</comment>
<dbReference type="PANTHER" id="PTHR18867:SF12">
    <property type="entry name" value="DNA REPAIR PROTEIN RAD50"/>
    <property type="match status" value="1"/>
</dbReference>
<feature type="region of interest" description="Disordered" evidence="20">
    <location>
        <begin position="824"/>
        <end position="845"/>
    </location>
</feature>
<keyword evidence="7" id="KW-0547">Nucleotide-binding</keyword>
<dbReference type="InterPro" id="IPR027417">
    <property type="entry name" value="P-loop_NTPase"/>
</dbReference>
<evidence type="ECO:0000256" key="4">
    <source>
        <dbReference type="ARBA" id="ARBA00009439"/>
    </source>
</evidence>
<keyword evidence="23" id="KW-1185">Reference proteome</keyword>
<feature type="coiled-coil region" evidence="19">
    <location>
        <begin position="201"/>
        <end position="276"/>
    </location>
</feature>
<keyword evidence="8" id="KW-0227">DNA damage</keyword>
<evidence type="ECO:0000256" key="5">
    <source>
        <dbReference type="ARBA" id="ARBA00022454"/>
    </source>
</evidence>
<evidence type="ECO:0000256" key="20">
    <source>
        <dbReference type="SAM" id="MobiDB-lite"/>
    </source>
</evidence>
<dbReference type="PANTHER" id="PTHR18867">
    <property type="entry name" value="RAD50"/>
    <property type="match status" value="1"/>
</dbReference>